<dbReference type="RefSeq" id="WP_090477516.1">
    <property type="nucleotide sequence ID" value="NZ_LT629710.1"/>
</dbReference>
<keyword evidence="1" id="KW-0805">Transcription regulation</keyword>
<evidence type="ECO:0000313" key="5">
    <source>
        <dbReference type="EMBL" id="SDP20405.1"/>
    </source>
</evidence>
<dbReference type="PROSITE" id="PS50932">
    <property type="entry name" value="HTH_LACI_2"/>
    <property type="match status" value="1"/>
</dbReference>
<keyword evidence="6" id="KW-1185">Reference proteome</keyword>
<dbReference type="Gene3D" id="3.40.50.2300">
    <property type="match status" value="2"/>
</dbReference>
<dbReference type="PANTHER" id="PTHR30146">
    <property type="entry name" value="LACI-RELATED TRANSCRIPTIONAL REPRESSOR"/>
    <property type="match status" value="1"/>
</dbReference>
<dbReference type="AlphaFoldDB" id="A0A1H0QTG1"/>
<evidence type="ECO:0000256" key="2">
    <source>
        <dbReference type="ARBA" id="ARBA00023125"/>
    </source>
</evidence>
<name>A0A1H0QTG1_9ACTN</name>
<dbReference type="GO" id="GO:0003700">
    <property type="term" value="F:DNA-binding transcription factor activity"/>
    <property type="evidence" value="ECO:0007669"/>
    <property type="project" value="TreeGrafter"/>
</dbReference>
<dbReference type="PANTHER" id="PTHR30146:SF138">
    <property type="entry name" value="TRANSCRIPTIONAL REGULATORY PROTEIN"/>
    <property type="match status" value="1"/>
</dbReference>
<proteinExistence type="predicted"/>
<evidence type="ECO:0000259" key="4">
    <source>
        <dbReference type="PROSITE" id="PS50932"/>
    </source>
</evidence>
<dbReference type="Gene3D" id="1.10.260.40">
    <property type="entry name" value="lambda repressor-like DNA-binding domains"/>
    <property type="match status" value="1"/>
</dbReference>
<keyword evidence="3" id="KW-0804">Transcription</keyword>
<dbReference type="Pfam" id="PF00356">
    <property type="entry name" value="LacI"/>
    <property type="match status" value="1"/>
</dbReference>
<reference evidence="5 6" key="1">
    <citation type="submission" date="2016-10" db="EMBL/GenBank/DDBJ databases">
        <authorList>
            <person name="de Groot N.N."/>
        </authorList>
    </citation>
    <scope>NUCLEOTIDE SEQUENCE [LARGE SCALE GENOMIC DNA]</scope>
    <source>
        <strain evidence="6">P4-7,KCTC 19426,CECT 7604</strain>
    </source>
</reference>
<dbReference type="SMART" id="SM00354">
    <property type="entry name" value="HTH_LACI"/>
    <property type="match status" value="1"/>
</dbReference>
<dbReference type="InterPro" id="IPR046335">
    <property type="entry name" value="LacI/GalR-like_sensor"/>
</dbReference>
<dbReference type="CDD" id="cd06279">
    <property type="entry name" value="PBP1_LacI-like"/>
    <property type="match status" value="1"/>
</dbReference>
<dbReference type="OrthoDB" id="59108at2"/>
<dbReference type="InterPro" id="IPR010982">
    <property type="entry name" value="Lambda_DNA-bd_dom_sf"/>
</dbReference>
<dbReference type="SUPFAM" id="SSF47413">
    <property type="entry name" value="lambda repressor-like DNA-binding domains"/>
    <property type="match status" value="1"/>
</dbReference>
<feature type="domain" description="HTH lacI-type" evidence="4">
    <location>
        <begin position="8"/>
        <end position="63"/>
    </location>
</feature>
<dbReference type="CDD" id="cd01392">
    <property type="entry name" value="HTH_LacI"/>
    <property type="match status" value="1"/>
</dbReference>
<dbReference type="GO" id="GO:0000976">
    <property type="term" value="F:transcription cis-regulatory region binding"/>
    <property type="evidence" value="ECO:0007669"/>
    <property type="project" value="TreeGrafter"/>
</dbReference>
<dbReference type="EMBL" id="LT629710">
    <property type="protein sequence ID" value="SDP20405.1"/>
    <property type="molecule type" value="Genomic_DNA"/>
</dbReference>
<dbReference type="Proteomes" id="UP000198741">
    <property type="component" value="Chromosome I"/>
</dbReference>
<keyword evidence="2 5" id="KW-0238">DNA-binding</keyword>
<dbReference type="SUPFAM" id="SSF53822">
    <property type="entry name" value="Periplasmic binding protein-like I"/>
    <property type="match status" value="1"/>
</dbReference>
<sequence>MPRHVARPSLATVAVRVGVSTATVSNSFNRPEKVSDTVRSKVLAEAARQGYAGPDPAARQLSRGGRTDTLGLLLTEELPLAFTDPAAVAFLQGLAASCQGAGQNLLLISATSNSDASDAVRAAVVDGFVVYAVRADDPHLQRILDRRLPTVLVDTPAPTDAVDWVGPDDRAGARELAEVLIEQGHRRIGAITAGLRGARYSGPAEHRSSADLPASIHGSRIQGLRDALGAAGLDDLPIEERPENTHAAGADALHALMDRRPDLTAVCVLMDVMAIGALAAARDRGLDIPGDLTVTGYDDIPQAAAAGLTTVSQPLTDKGRIAGELYLSRRAGGPSRRRVLPTHVKVRSSSGPPRC</sequence>
<organism evidence="5 6">
    <name type="scientific">Nakamurella panacisegetis</name>
    <dbReference type="NCBI Taxonomy" id="1090615"/>
    <lineage>
        <taxon>Bacteria</taxon>
        <taxon>Bacillati</taxon>
        <taxon>Actinomycetota</taxon>
        <taxon>Actinomycetes</taxon>
        <taxon>Nakamurellales</taxon>
        <taxon>Nakamurellaceae</taxon>
        <taxon>Nakamurella</taxon>
    </lineage>
</organism>
<dbReference type="InterPro" id="IPR028082">
    <property type="entry name" value="Peripla_BP_I"/>
</dbReference>
<dbReference type="InterPro" id="IPR000843">
    <property type="entry name" value="HTH_LacI"/>
</dbReference>
<evidence type="ECO:0000256" key="1">
    <source>
        <dbReference type="ARBA" id="ARBA00023015"/>
    </source>
</evidence>
<dbReference type="Pfam" id="PF13377">
    <property type="entry name" value="Peripla_BP_3"/>
    <property type="match status" value="1"/>
</dbReference>
<evidence type="ECO:0000313" key="6">
    <source>
        <dbReference type="Proteomes" id="UP000198741"/>
    </source>
</evidence>
<evidence type="ECO:0000256" key="3">
    <source>
        <dbReference type="ARBA" id="ARBA00023163"/>
    </source>
</evidence>
<dbReference type="STRING" id="1090615.SAMN04515671_3240"/>
<protein>
    <submittedName>
        <fullName evidence="5">DNA-binding transcriptional regulator, LacI/PurR family</fullName>
    </submittedName>
</protein>
<accession>A0A1H0QTG1</accession>
<gene>
    <name evidence="5" type="ORF">SAMN04515671_3240</name>
</gene>